<sequence>MCLGEPCVQQKKDQPKQSYYDVKRDESYSYFKDGKVSSHRVEDGLYRLREYFNHDGTLETRTAKFLDPELGSLKEKMSGRQLELNTDGYVASATYGYQIEFNNPTQFDNYWLKQSQSLYGQPQPAVTANDDYIAILYGYKEDQYSDYGIRLGITNLEKLTCSVGALTEQVYGRVGDKNITFNSECFRKGNKIALVYKPASKSDANLLMDAIVMPIAHSKVVIGAKLDYLYVEVDGKKIPFDTSGFDQYLIKNSGQNVSPFKLF</sequence>
<evidence type="ECO:0000313" key="2">
    <source>
        <dbReference type="Proteomes" id="UP000315115"/>
    </source>
</evidence>
<protein>
    <submittedName>
        <fullName evidence="1">Uncharacterized protein</fullName>
    </submittedName>
</protein>
<reference evidence="2" key="1">
    <citation type="submission" date="2019-07" db="EMBL/GenBank/DDBJ databases">
        <title>Complete Genome Sequences of Vibrion rotiferianus strain AM7.</title>
        <authorList>
            <person name="Miyazaki K."/>
            <person name="Wiseschart A."/>
            <person name="Pootanakit K."/>
            <person name="Ishimori K."/>
            <person name="Kitahara K."/>
        </authorList>
    </citation>
    <scope>NUCLEOTIDE SEQUENCE [LARGE SCALE GENOMIC DNA]</scope>
    <source>
        <strain evidence="2">AM7</strain>
    </source>
</reference>
<name>A0A510I9F4_9VIBR</name>
<gene>
    <name evidence="1" type="ORF">VroAM7_30160</name>
</gene>
<accession>A0A510I9F4</accession>
<proteinExistence type="predicted"/>
<dbReference type="EMBL" id="AP019798">
    <property type="protein sequence ID" value="BBL90363.1"/>
    <property type="molecule type" value="Genomic_DNA"/>
</dbReference>
<dbReference type="AlphaFoldDB" id="A0A510I9F4"/>
<evidence type="ECO:0000313" key="1">
    <source>
        <dbReference type="EMBL" id="BBL90363.1"/>
    </source>
</evidence>
<organism evidence="1 2">
    <name type="scientific">Vibrio rotiferianus</name>
    <dbReference type="NCBI Taxonomy" id="190895"/>
    <lineage>
        <taxon>Bacteria</taxon>
        <taxon>Pseudomonadati</taxon>
        <taxon>Pseudomonadota</taxon>
        <taxon>Gammaproteobacteria</taxon>
        <taxon>Vibrionales</taxon>
        <taxon>Vibrionaceae</taxon>
        <taxon>Vibrio</taxon>
    </lineage>
</organism>
<dbReference type="Proteomes" id="UP000315115">
    <property type="component" value="Chromosome 1"/>
</dbReference>